<reference evidence="2" key="1">
    <citation type="submission" date="2018-01" db="EMBL/GenBank/DDBJ databases">
        <title>An insight into the sialome of Amazonian anophelines.</title>
        <authorList>
            <person name="Ribeiro J.M."/>
            <person name="Scarpassa V."/>
            <person name="Calvo E."/>
        </authorList>
    </citation>
    <scope>NUCLEOTIDE SEQUENCE</scope>
    <source>
        <tissue evidence="2">Salivary glands</tissue>
    </source>
</reference>
<protein>
    <submittedName>
        <fullName evidence="2">Putative secreted peptide</fullName>
    </submittedName>
</protein>
<organism evidence="2">
    <name type="scientific">Anopheles braziliensis</name>
    <dbReference type="NCBI Taxonomy" id="58242"/>
    <lineage>
        <taxon>Eukaryota</taxon>
        <taxon>Metazoa</taxon>
        <taxon>Ecdysozoa</taxon>
        <taxon>Arthropoda</taxon>
        <taxon>Hexapoda</taxon>
        <taxon>Insecta</taxon>
        <taxon>Pterygota</taxon>
        <taxon>Neoptera</taxon>
        <taxon>Endopterygota</taxon>
        <taxon>Diptera</taxon>
        <taxon>Nematocera</taxon>
        <taxon>Culicoidea</taxon>
        <taxon>Culicidae</taxon>
        <taxon>Anophelinae</taxon>
        <taxon>Anopheles</taxon>
    </lineage>
</organism>
<accession>A0A2M3ZWR0</accession>
<name>A0A2M3ZWR0_9DIPT</name>
<dbReference type="AlphaFoldDB" id="A0A2M3ZWR0"/>
<dbReference type="EMBL" id="GGFM01012232">
    <property type="protein sequence ID" value="MBW32983.1"/>
    <property type="molecule type" value="Transcribed_RNA"/>
</dbReference>
<feature type="region of interest" description="Disordered" evidence="1">
    <location>
        <begin position="1"/>
        <end position="51"/>
    </location>
</feature>
<proteinExistence type="predicted"/>
<feature type="compositionally biased region" description="Low complexity" evidence="1">
    <location>
        <begin position="1"/>
        <end position="28"/>
    </location>
</feature>
<evidence type="ECO:0000256" key="1">
    <source>
        <dbReference type="SAM" id="MobiDB-lite"/>
    </source>
</evidence>
<evidence type="ECO:0000313" key="2">
    <source>
        <dbReference type="EMBL" id="MBW32983.1"/>
    </source>
</evidence>
<sequence>MSSRCCLLSPASASSGSFSHGSSSPGPLIRTAEDSASMTRRKHSPGVSGTPADEMIFSINSSIAHWLM</sequence>